<dbReference type="EMBL" id="CYRY02004892">
    <property type="protein sequence ID" value="VCW69352.1"/>
    <property type="molecule type" value="Genomic_DNA"/>
</dbReference>
<comment type="caution">
    <text evidence="1">The sequence shown here is derived from an EMBL/GenBank/DDBJ whole genome shotgun (WGS) entry which is preliminary data.</text>
</comment>
<sequence>MECDSQPKRVGAHVGPWTRLIEGWFVGRWPSHSPFQHVL</sequence>
<evidence type="ECO:0000313" key="2">
    <source>
        <dbReference type="Proteomes" id="UP000269945"/>
    </source>
</evidence>
<evidence type="ECO:0000313" key="1">
    <source>
        <dbReference type="EMBL" id="VCW69352.1"/>
    </source>
</evidence>
<name>A0A9X9LJ70_GULGU</name>
<keyword evidence="2" id="KW-1185">Reference proteome</keyword>
<reference evidence="1 2" key="1">
    <citation type="submission" date="2018-10" db="EMBL/GenBank/DDBJ databases">
        <authorList>
            <person name="Ekblom R."/>
            <person name="Jareborg N."/>
        </authorList>
    </citation>
    <scope>NUCLEOTIDE SEQUENCE [LARGE SCALE GENOMIC DNA]</scope>
    <source>
        <tissue evidence="1">Muscle</tissue>
    </source>
</reference>
<dbReference type="Proteomes" id="UP000269945">
    <property type="component" value="Unassembled WGS sequence"/>
</dbReference>
<organism evidence="1 2">
    <name type="scientific">Gulo gulo</name>
    <name type="common">Wolverine</name>
    <name type="synonym">Gluton</name>
    <dbReference type="NCBI Taxonomy" id="48420"/>
    <lineage>
        <taxon>Eukaryota</taxon>
        <taxon>Metazoa</taxon>
        <taxon>Chordata</taxon>
        <taxon>Craniata</taxon>
        <taxon>Vertebrata</taxon>
        <taxon>Euteleostomi</taxon>
        <taxon>Mammalia</taxon>
        <taxon>Eutheria</taxon>
        <taxon>Laurasiatheria</taxon>
        <taxon>Carnivora</taxon>
        <taxon>Caniformia</taxon>
        <taxon>Musteloidea</taxon>
        <taxon>Mustelidae</taxon>
        <taxon>Guloninae</taxon>
        <taxon>Gulo</taxon>
    </lineage>
</organism>
<protein>
    <submittedName>
        <fullName evidence="1">Uncharacterized protein</fullName>
    </submittedName>
</protein>
<proteinExistence type="predicted"/>
<gene>
    <name evidence="1" type="ORF">BN2614_LOCUS1</name>
</gene>
<accession>A0A9X9LJ70</accession>
<dbReference type="AlphaFoldDB" id="A0A9X9LJ70"/>